<evidence type="ECO:0000313" key="2">
    <source>
        <dbReference type="EMBL" id="QHS91555.1"/>
    </source>
</evidence>
<accession>A0A6C0BGT2</accession>
<name>A0A6C0BGT2_9ZZZZ</name>
<dbReference type="GO" id="GO:0004672">
    <property type="term" value="F:protein kinase activity"/>
    <property type="evidence" value="ECO:0007669"/>
    <property type="project" value="InterPro"/>
</dbReference>
<dbReference type="InterPro" id="IPR000719">
    <property type="entry name" value="Prot_kinase_dom"/>
</dbReference>
<dbReference type="PROSITE" id="PS50011">
    <property type="entry name" value="PROTEIN_KINASE_DOM"/>
    <property type="match status" value="1"/>
</dbReference>
<protein>
    <recommendedName>
        <fullName evidence="1">Protein kinase domain-containing protein</fullName>
    </recommendedName>
</protein>
<dbReference type="Gene3D" id="1.10.510.10">
    <property type="entry name" value="Transferase(Phosphotransferase) domain 1"/>
    <property type="match status" value="1"/>
</dbReference>
<dbReference type="SUPFAM" id="SSF56112">
    <property type="entry name" value="Protein kinase-like (PK-like)"/>
    <property type="match status" value="1"/>
</dbReference>
<reference evidence="2" key="1">
    <citation type="journal article" date="2020" name="Nature">
        <title>Giant virus diversity and host interactions through global metagenomics.</title>
        <authorList>
            <person name="Schulz F."/>
            <person name="Roux S."/>
            <person name="Paez-Espino D."/>
            <person name="Jungbluth S."/>
            <person name="Walsh D.A."/>
            <person name="Denef V.J."/>
            <person name="McMahon K.D."/>
            <person name="Konstantinidis K.T."/>
            <person name="Eloe-Fadrosh E.A."/>
            <person name="Kyrpides N.C."/>
            <person name="Woyke T."/>
        </authorList>
    </citation>
    <scope>NUCLEOTIDE SEQUENCE</scope>
    <source>
        <strain evidence="2">GVMAG-M-3300013006-15</strain>
    </source>
</reference>
<sequence>MVKSRRNKKYKQKTRKTGGSKQFKWSEVTNLDETFRGKNFFRKYGASTLEHAIYKILKKNPHPNIVKVYRITDKYVDIELLSPIISKKDYDKKALISEILLVKDYLQSLGIMYIDWKLDNIGIDANGKYKLYDFDLSGITCFSPAAKNLGKNNSCKTDSKWRMQPSTLNWSYRQALANGLKDPKEIDDFAFEINFIKKNYKELNNSDIL</sequence>
<dbReference type="EMBL" id="MN739162">
    <property type="protein sequence ID" value="QHS91555.1"/>
    <property type="molecule type" value="Genomic_DNA"/>
</dbReference>
<dbReference type="AlphaFoldDB" id="A0A6C0BGT2"/>
<organism evidence="2">
    <name type="scientific">viral metagenome</name>
    <dbReference type="NCBI Taxonomy" id="1070528"/>
    <lineage>
        <taxon>unclassified sequences</taxon>
        <taxon>metagenomes</taxon>
        <taxon>organismal metagenomes</taxon>
    </lineage>
</organism>
<evidence type="ECO:0000259" key="1">
    <source>
        <dbReference type="PROSITE" id="PS50011"/>
    </source>
</evidence>
<dbReference type="InterPro" id="IPR011009">
    <property type="entry name" value="Kinase-like_dom_sf"/>
</dbReference>
<dbReference type="GO" id="GO:0005524">
    <property type="term" value="F:ATP binding"/>
    <property type="evidence" value="ECO:0007669"/>
    <property type="project" value="InterPro"/>
</dbReference>
<proteinExistence type="predicted"/>
<feature type="domain" description="Protein kinase" evidence="1">
    <location>
        <begin position="1"/>
        <end position="209"/>
    </location>
</feature>